<dbReference type="Proteomes" id="UP000199569">
    <property type="component" value="Unassembled WGS sequence"/>
</dbReference>
<dbReference type="AlphaFoldDB" id="A0A1G5LHF5"/>
<evidence type="ECO:0000313" key="1">
    <source>
        <dbReference type="EMBL" id="SCZ11660.1"/>
    </source>
</evidence>
<accession>A0A1G5LHF5</accession>
<name>A0A1G5LHF5_9HYPH</name>
<gene>
    <name evidence="1" type="ORF">SAMN02927923_04271</name>
</gene>
<dbReference type="EMBL" id="FMVJ01000017">
    <property type="protein sequence ID" value="SCZ11660.1"/>
    <property type="molecule type" value="Genomic_DNA"/>
</dbReference>
<reference evidence="2" key="1">
    <citation type="submission" date="2016-10" db="EMBL/GenBank/DDBJ databases">
        <authorList>
            <person name="Varghese N."/>
            <person name="Submissions S."/>
        </authorList>
    </citation>
    <scope>NUCLEOTIDE SEQUENCE [LARGE SCALE GENOMIC DNA]</scope>
    <source>
        <strain evidence="2">CGMCC 1.7666</strain>
    </source>
</reference>
<keyword evidence="2" id="KW-1185">Reference proteome</keyword>
<sequence length="290" mass="32573">MWNTRSRCFKWRSRHAVQTTILVMPLLGICSGLHAETLPQAIRLREIKDLDKLDPNWIMGMCNLPGLECNKVEVPRLFERKTETGREFYAVMVNRTLSRLAMKAPGEWQLLNRWSFEKYPLPPSEDGSEARMLDIHPALYPAGSGLWAVAVLNRITESYSGGGAEFVIADFVTLDPGVTDVGEDQRRYGNVPFSCSKTVRACFSEREYKTSPHCHNESTGYLTLKFDINPASHFHDWTATWHETSWPAGIAKSAQTKKQQTERLAPLKHDVGPRGFVPSTFAFCAGGPAG</sequence>
<protein>
    <submittedName>
        <fullName evidence="1">Uncharacterized protein</fullName>
    </submittedName>
</protein>
<evidence type="ECO:0000313" key="2">
    <source>
        <dbReference type="Proteomes" id="UP000199569"/>
    </source>
</evidence>
<proteinExistence type="predicted"/>
<organism evidence="1 2">
    <name type="scientific">Microvirga guangxiensis</name>
    <dbReference type="NCBI Taxonomy" id="549386"/>
    <lineage>
        <taxon>Bacteria</taxon>
        <taxon>Pseudomonadati</taxon>
        <taxon>Pseudomonadota</taxon>
        <taxon>Alphaproteobacteria</taxon>
        <taxon>Hyphomicrobiales</taxon>
        <taxon>Methylobacteriaceae</taxon>
        <taxon>Microvirga</taxon>
    </lineage>
</organism>